<dbReference type="PANTHER" id="PTHR47074">
    <property type="entry name" value="BNAC02G40300D PROTEIN"/>
    <property type="match status" value="1"/>
</dbReference>
<accession>A0A3L6RVH3</accession>
<comment type="caution">
    <text evidence="2">The sequence shown here is derived from an EMBL/GenBank/DDBJ whole genome shotgun (WGS) entry which is preliminary data.</text>
</comment>
<dbReference type="InterPro" id="IPR052929">
    <property type="entry name" value="RNase_H-like_EbsB-rel"/>
</dbReference>
<dbReference type="PANTHER" id="PTHR47074:SF73">
    <property type="entry name" value="OS04G0448401 PROTEIN"/>
    <property type="match status" value="1"/>
</dbReference>
<evidence type="ECO:0000313" key="3">
    <source>
        <dbReference type="Proteomes" id="UP000275267"/>
    </source>
</evidence>
<keyword evidence="3" id="KW-1185">Reference proteome</keyword>
<dbReference type="Pfam" id="PF13456">
    <property type="entry name" value="RVT_3"/>
    <property type="match status" value="1"/>
</dbReference>
<dbReference type="InterPro" id="IPR002156">
    <property type="entry name" value="RNaseH_domain"/>
</dbReference>
<dbReference type="Gene3D" id="3.30.420.10">
    <property type="entry name" value="Ribonuclease H-like superfamily/Ribonuclease H"/>
    <property type="match status" value="1"/>
</dbReference>
<evidence type="ECO:0000259" key="1">
    <source>
        <dbReference type="Pfam" id="PF13456"/>
    </source>
</evidence>
<organism evidence="2 3">
    <name type="scientific">Panicum miliaceum</name>
    <name type="common">Proso millet</name>
    <name type="synonym">Broomcorn millet</name>
    <dbReference type="NCBI Taxonomy" id="4540"/>
    <lineage>
        <taxon>Eukaryota</taxon>
        <taxon>Viridiplantae</taxon>
        <taxon>Streptophyta</taxon>
        <taxon>Embryophyta</taxon>
        <taxon>Tracheophyta</taxon>
        <taxon>Spermatophyta</taxon>
        <taxon>Magnoliopsida</taxon>
        <taxon>Liliopsida</taxon>
        <taxon>Poales</taxon>
        <taxon>Poaceae</taxon>
        <taxon>PACMAD clade</taxon>
        <taxon>Panicoideae</taxon>
        <taxon>Panicodae</taxon>
        <taxon>Paniceae</taxon>
        <taxon>Panicinae</taxon>
        <taxon>Panicum</taxon>
        <taxon>Panicum sect. Panicum</taxon>
    </lineage>
</organism>
<sequence>MASQSTCAICGEQDSWRHALLDCNMAKCVWALEREDIVEHLTLIQESEAKGWLSLVLETFQREDMTRVVVTLWAIWYARRKAIIENIFQSRLSTHCFVERFLSVLGLTSTPSTRKEEQGRANSASWAPPPAGMAKLNVDAALSKGSNRGAIAAVARDDAGRFLGASALVMTGITEPETLEALACREGLSLASDLVLHRVRLASDCANVVRSIHEEAFGPYGHVVREIKAMMADFQKCEIIHEGRQMNVDSRRLARGALGAEDGRHVWLLVPPDGVRSCTLDGPA</sequence>
<gene>
    <name evidence="2" type="ORF">C2845_PM11G16110</name>
</gene>
<dbReference type="CDD" id="cd06222">
    <property type="entry name" value="RNase_H_like"/>
    <property type="match status" value="1"/>
</dbReference>
<dbReference type="AlphaFoldDB" id="A0A3L6RVH3"/>
<dbReference type="InterPro" id="IPR012337">
    <property type="entry name" value="RNaseH-like_sf"/>
</dbReference>
<dbReference type="InterPro" id="IPR036397">
    <property type="entry name" value="RNaseH_sf"/>
</dbReference>
<dbReference type="SUPFAM" id="SSF53098">
    <property type="entry name" value="Ribonuclease H-like"/>
    <property type="match status" value="1"/>
</dbReference>
<dbReference type="OrthoDB" id="686025at2759"/>
<protein>
    <recommendedName>
        <fullName evidence="1">RNase H type-1 domain-containing protein</fullName>
    </recommendedName>
</protein>
<dbReference type="InterPro" id="IPR044730">
    <property type="entry name" value="RNase_H-like_dom_plant"/>
</dbReference>
<proteinExistence type="predicted"/>
<dbReference type="STRING" id="4540.A0A3L6RVH3"/>
<evidence type="ECO:0000313" key="2">
    <source>
        <dbReference type="EMBL" id="RLN09756.1"/>
    </source>
</evidence>
<feature type="domain" description="RNase H type-1" evidence="1">
    <location>
        <begin position="137"/>
        <end position="255"/>
    </location>
</feature>
<dbReference type="GO" id="GO:0004523">
    <property type="term" value="F:RNA-DNA hybrid ribonuclease activity"/>
    <property type="evidence" value="ECO:0007669"/>
    <property type="project" value="InterPro"/>
</dbReference>
<reference evidence="3" key="1">
    <citation type="journal article" date="2019" name="Nat. Commun.">
        <title>The genome of broomcorn millet.</title>
        <authorList>
            <person name="Zou C."/>
            <person name="Miki D."/>
            <person name="Li D."/>
            <person name="Tang Q."/>
            <person name="Xiao L."/>
            <person name="Rajput S."/>
            <person name="Deng P."/>
            <person name="Jia W."/>
            <person name="Huang R."/>
            <person name="Zhang M."/>
            <person name="Sun Y."/>
            <person name="Hu J."/>
            <person name="Fu X."/>
            <person name="Schnable P.S."/>
            <person name="Li F."/>
            <person name="Zhang H."/>
            <person name="Feng B."/>
            <person name="Zhu X."/>
            <person name="Liu R."/>
            <person name="Schnable J.C."/>
            <person name="Zhu J.-K."/>
            <person name="Zhang H."/>
        </authorList>
    </citation>
    <scope>NUCLEOTIDE SEQUENCE [LARGE SCALE GENOMIC DNA]</scope>
</reference>
<name>A0A3L6RVH3_PANMI</name>
<dbReference type="EMBL" id="PQIB02000007">
    <property type="protein sequence ID" value="RLN09756.1"/>
    <property type="molecule type" value="Genomic_DNA"/>
</dbReference>
<dbReference type="Proteomes" id="UP000275267">
    <property type="component" value="Unassembled WGS sequence"/>
</dbReference>
<dbReference type="GO" id="GO:0003676">
    <property type="term" value="F:nucleic acid binding"/>
    <property type="evidence" value="ECO:0007669"/>
    <property type="project" value="InterPro"/>
</dbReference>